<protein>
    <submittedName>
        <fullName evidence="2">Uncharacterized protein</fullName>
    </submittedName>
</protein>
<keyword evidence="1" id="KW-1133">Transmembrane helix</keyword>
<feature type="transmembrane region" description="Helical" evidence="1">
    <location>
        <begin position="138"/>
        <end position="158"/>
    </location>
</feature>
<dbReference type="Proteomes" id="UP001596439">
    <property type="component" value="Unassembled WGS sequence"/>
</dbReference>
<keyword evidence="1" id="KW-0812">Transmembrane</keyword>
<gene>
    <name evidence="2" type="ORF">ACFQO8_14585</name>
</gene>
<name>A0ABW2PPI8_9BACL</name>
<sequence>MKKIKDHEALFIFSLTGLGYLCTYIFQWGKFHYYSIPKSFIEINSNTLLSSLVFMLILLMLSSLHVGFIKKNTYLKSAKNILFIKASPYNHFIQFLLVCMMVILGFMGTLSDHYPYYLIGMILLLVLYFLLKNYQSLFFISYIGFILCGVFTTGYSIAENETTYLVIDDPSKEKSYVVLNIQNGKAIIAEMSEEENLIYPNYQLLKIEADKLNEHVLNQKELKDLQIKKE</sequence>
<feature type="transmembrane region" description="Helical" evidence="1">
    <location>
        <begin position="9"/>
        <end position="28"/>
    </location>
</feature>
<keyword evidence="3" id="KW-1185">Reference proteome</keyword>
<comment type="caution">
    <text evidence="2">The sequence shown here is derived from an EMBL/GenBank/DDBJ whole genome shotgun (WGS) entry which is preliminary data.</text>
</comment>
<evidence type="ECO:0000256" key="1">
    <source>
        <dbReference type="SAM" id="Phobius"/>
    </source>
</evidence>
<accession>A0ABW2PPI8</accession>
<proteinExistence type="predicted"/>
<dbReference type="RefSeq" id="WP_214791219.1">
    <property type="nucleotide sequence ID" value="NZ_JANIEL010000038.1"/>
</dbReference>
<evidence type="ECO:0000313" key="2">
    <source>
        <dbReference type="EMBL" id="MFC7391361.1"/>
    </source>
</evidence>
<organism evidence="2 3">
    <name type="scientific">Exiguobacterium aestuarii</name>
    <dbReference type="NCBI Taxonomy" id="273527"/>
    <lineage>
        <taxon>Bacteria</taxon>
        <taxon>Bacillati</taxon>
        <taxon>Bacillota</taxon>
        <taxon>Bacilli</taxon>
        <taxon>Bacillales</taxon>
        <taxon>Bacillales Family XII. Incertae Sedis</taxon>
        <taxon>Exiguobacterium</taxon>
    </lineage>
</organism>
<keyword evidence="1" id="KW-0472">Membrane</keyword>
<dbReference type="EMBL" id="JBHTCE010000007">
    <property type="protein sequence ID" value="MFC7391361.1"/>
    <property type="molecule type" value="Genomic_DNA"/>
</dbReference>
<reference evidence="3" key="1">
    <citation type="journal article" date="2019" name="Int. J. Syst. Evol. Microbiol.">
        <title>The Global Catalogue of Microorganisms (GCM) 10K type strain sequencing project: providing services to taxonomists for standard genome sequencing and annotation.</title>
        <authorList>
            <consortium name="The Broad Institute Genomics Platform"/>
            <consortium name="The Broad Institute Genome Sequencing Center for Infectious Disease"/>
            <person name="Wu L."/>
            <person name="Ma J."/>
        </authorList>
    </citation>
    <scope>NUCLEOTIDE SEQUENCE [LARGE SCALE GENOMIC DNA]</scope>
    <source>
        <strain evidence="3">CCUG 55590</strain>
    </source>
</reference>
<feature type="transmembrane region" description="Helical" evidence="1">
    <location>
        <begin position="48"/>
        <end position="68"/>
    </location>
</feature>
<feature type="transmembrane region" description="Helical" evidence="1">
    <location>
        <begin position="89"/>
        <end position="108"/>
    </location>
</feature>
<evidence type="ECO:0000313" key="3">
    <source>
        <dbReference type="Proteomes" id="UP001596439"/>
    </source>
</evidence>
<feature type="transmembrane region" description="Helical" evidence="1">
    <location>
        <begin position="114"/>
        <end position="131"/>
    </location>
</feature>